<dbReference type="Pfam" id="PF03388">
    <property type="entry name" value="Lectin_leg-like"/>
    <property type="match status" value="1"/>
</dbReference>
<dbReference type="CDD" id="cd06903">
    <property type="entry name" value="lectin_EMP46_EMP47"/>
    <property type="match status" value="1"/>
</dbReference>
<evidence type="ECO:0000256" key="4">
    <source>
        <dbReference type="ARBA" id="ARBA00022989"/>
    </source>
</evidence>
<evidence type="ECO:0000256" key="3">
    <source>
        <dbReference type="ARBA" id="ARBA00022729"/>
    </source>
</evidence>
<keyword evidence="4 7" id="KW-1133">Transmembrane helix</keyword>
<evidence type="ECO:0000256" key="2">
    <source>
        <dbReference type="ARBA" id="ARBA00022692"/>
    </source>
</evidence>
<dbReference type="OrthoDB" id="10265193at2759"/>
<accession>A0A2A9PGT7</accession>
<dbReference type="STRING" id="268505.A0A2A9PGT7"/>
<evidence type="ECO:0000256" key="8">
    <source>
        <dbReference type="SAM" id="SignalP"/>
    </source>
</evidence>
<comment type="caution">
    <text evidence="10">The sequence shown here is derived from an EMBL/GenBank/DDBJ whole genome shotgun (WGS) entry which is preliminary data.</text>
</comment>
<evidence type="ECO:0000256" key="7">
    <source>
        <dbReference type="SAM" id="Phobius"/>
    </source>
</evidence>
<dbReference type="GO" id="GO:0030134">
    <property type="term" value="C:COPII-coated ER to Golgi transport vesicle"/>
    <property type="evidence" value="ECO:0007669"/>
    <property type="project" value="TreeGrafter"/>
</dbReference>
<dbReference type="GO" id="GO:0006888">
    <property type="term" value="P:endoplasmic reticulum to Golgi vesicle-mediated transport"/>
    <property type="evidence" value="ECO:0007669"/>
    <property type="project" value="TreeGrafter"/>
</dbReference>
<dbReference type="GO" id="GO:0005537">
    <property type="term" value="F:D-mannose binding"/>
    <property type="evidence" value="ECO:0007669"/>
    <property type="project" value="TreeGrafter"/>
</dbReference>
<name>A0A2A9PGT7_OPHUN</name>
<gene>
    <name evidence="10" type="ORF">XA68_11012</name>
</gene>
<evidence type="ECO:0000256" key="5">
    <source>
        <dbReference type="ARBA" id="ARBA00023136"/>
    </source>
</evidence>
<feature type="domain" description="L-type lectin-like" evidence="9">
    <location>
        <begin position="22"/>
        <end position="240"/>
    </location>
</feature>
<dbReference type="EMBL" id="LAZP02000130">
    <property type="protein sequence ID" value="PFH60424.1"/>
    <property type="molecule type" value="Genomic_DNA"/>
</dbReference>
<feature type="compositionally biased region" description="Low complexity" evidence="6">
    <location>
        <begin position="248"/>
        <end position="268"/>
    </location>
</feature>
<reference evidence="10 11" key="1">
    <citation type="journal article" date="2015" name="BMC Genomics">
        <title>Gene expression during zombie ant biting behavior reflects the complexity underlying fungal parasitic behavioral manipulation.</title>
        <authorList>
            <person name="de Bekker C."/>
            <person name="Ohm R.A."/>
            <person name="Loreto R.G."/>
            <person name="Sebastian A."/>
            <person name="Albert I."/>
            <person name="Merrow M."/>
            <person name="Brachmann A."/>
            <person name="Hughes D.P."/>
        </authorList>
    </citation>
    <scope>NUCLEOTIDE SEQUENCE [LARGE SCALE GENOMIC DNA]</scope>
    <source>
        <strain evidence="10 11">SC16a</strain>
    </source>
</reference>
<dbReference type="PROSITE" id="PS51328">
    <property type="entry name" value="L_LECTIN_LIKE"/>
    <property type="match status" value="1"/>
</dbReference>
<keyword evidence="11" id="KW-1185">Reference proteome</keyword>
<dbReference type="GO" id="GO:0005793">
    <property type="term" value="C:endoplasmic reticulum-Golgi intermediate compartment"/>
    <property type="evidence" value="ECO:0007669"/>
    <property type="project" value="TreeGrafter"/>
</dbReference>
<dbReference type="GO" id="GO:0000139">
    <property type="term" value="C:Golgi membrane"/>
    <property type="evidence" value="ECO:0007669"/>
    <property type="project" value="TreeGrafter"/>
</dbReference>
<keyword evidence="5 7" id="KW-0472">Membrane</keyword>
<dbReference type="PANTHER" id="PTHR12223">
    <property type="entry name" value="VESICULAR MANNOSE-BINDING LECTIN"/>
    <property type="match status" value="1"/>
</dbReference>
<evidence type="ECO:0000259" key="9">
    <source>
        <dbReference type="PROSITE" id="PS51328"/>
    </source>
</evidence>
<dbReference type="GO" id="GO:0005789">
    <property type="term" value="C:endoplasmic reticulum membrane"/>
    <property type="evidence" value="ECO:0007669"/>
    <property type="project" value="TreeGrafter"/>
</dbReference>
<organism evidence="10 11">
    <name type="scientific">Ophiocordyceps unilateralis</name>
    <name type="common">Zombie-ant fungus</name>
    <name type="synonym">Torrubia unilateralis</name>
    <dbReference type="NCBI Taxonomy" id="268505"/>
    <lineage>
        <taxon>Eukaryota</taxon>
        <taxon>Fungi</taxon>
        <taxon>Dikarya</taxon>
        <taxon>Ascomycota</taxon>
        <taxon>Pezizomycotina</taxon>
        <taxon>Sordariomycetes</taxon>
        <taxon>Hypocreomycetidae</taxon>
        <taxon>Hypocreales</taxon>
        <taxon>Ophiocordycipitaceae</taxon>
        <taxon>Ophiocordyceps</taxon>
    </lineage>
</organism>
<proteinExistence type="predicted"/>
<feature type="region of interest" description="Disordered" evidence="6">
    <location>
        <begin position="240"/>
        <end position="277"/>
    </location>
</feature>
<protein>
    <recommendedName>
        <fullName evidence="9">L-type lectin-like domain-containing protein</fullName>
    </recommendedName>
</protein>
<evidence type="ECO:0000313" key="11">
    <source>
        <dbReference type="Proteomes" id="UP000037136"/>
    </source>
</evidence>
<reference evidence="10 11" key="2">
    <citation type="journal article" date="2017" name="Sci. Rep.">
        <title>Ant-infecting Ophiocordyceps genomes reveal a high diversity of potential behavioral manipulation genes and a possible major role for enterotoxins.</title>
        <authorList>
            <person name="de Bekker C."/>
            <person name="Ohm R.A."/>
            <person name="Evans H.C."/>
            <person name="Brachmann A."/>
            <person name="Hughes D.P."/>
        </authorList>
    </citation>
    <scope>NUCLEOTIDE SEQUENCE [LARGE SCALE GENOMIC DNA]</scope>
    <source>
        <strain evidence="10 11">SC16a</strain>
    </source>
</reference>
<dbReference type="InterPro" id="IPR005052">
    <property type="entry name" value="Lectin_leg"/>
</dbReference>
<dbReference type="AlphaFoldDB" id="A0A2A9PGT7"/>
<sequence length="423" mass="46016">MRAPAFCAVLAALFAASEAADAKAIEELSFGQSGRLNPDGSPGRVPHFTLSGHPHQPELLSNKIILTPVAPGNQRGALWADNPLARSFWSAHIDFRANGPERGGGNLNVWLVHGGSSVVGSNSIYTVGKFDGLGVVIDAHGRSGGMVRGFLNDGTVDYAQQHDIDRLAFGHCQYAYRNLGRPSRLSLVQTAHSFRVEVDSRLCFETEKASLPSGNFLGITAATPDTPDSFELFSMVVSSDSTQDIPPHHAQQKQPAPPAAAAAPDAPHYNQPADESADHFTTSAAQFRDLHDRLQGLTHHLASISAEIANYDHHSNLRNDQVNKALDALRSRLPAGADLIARVKDLEMEVRAMRNDINKKLSSHHDSFQDYLSEHHDSLTEAMVHHMPGHGKIIFVVVASQVVFALGYVLYKRRKASSPKKYL</sequence>
<feature type="signal peptide" evidence="8">
    <location>
        <begin position="1"/>
        <end position="19"/>
    </location>
</feature>
<comment type="subcellular location">
    <subcellularLocation>
        <location evidence="1">Membrane</location>
        <topology evidence="1">Single-pass type I membrane protein</topology>
    </subcellularLocation>
</comment>
<dbReference type="SUPFAM" id="SSF49899">
    <property type="entry name" value="Concanavalin A-like lectins/glucanases"/>
    <property type="match status" value="1"/>
</dbReference>
<dbReference type="Gene3D" id="2.60.120.200">
    <property type="match status" value="1"/>
</dbReference>
<keyword evidence="2 7" id="KW-0812">Transmembrane</keyword>
<dbReference type="Proteomes" id="UP000037136">
    <property type="component" value="Unassembled WGS sequence"/>
</dbReference>
<keyword evidence="3 8" id="KW-0732">Signal</keyword>
<dbReference type="InterPro" id="IPR035661">
    <property type="entry name" value="EMP46/EMP47_N"/>
</dbReference>
<evidence type="ECO:0000313" key="10">
    <source>
        <dbReference type="EMBL" id="PFH60424.1"/>
    </source>
</evidence>
<dbReference type="PANTHER" id="PTHR12223:SF28">
    <property type="entry name" value="LECTIN, MANNOSE BINDING 1 LIKE"/>
    <property type="match status" value="1"/>
</dbReference>
<evidence type="ECO:0000256" key="1">
    <source>
        <dbReference type="ARBA" id="ARBA00004479"/>
    </source>
</evidence>
<dbReference type="InterPro" id="IPR013320">
    <property type="entry name" value="ConA-like_dom_sf"/>
</dbReference>
<feature type="transmembrane region" description="Helical" evidence="7">
    <location>
        <begin position="393"/>
        <end position="411"/>
    </location>
</feature>
<feature type="chain" id="PRO_5012879952" description="L-type lectin-like domain-containing protein" evidence="8">
    <location>
        <begin position="20"/>
        <end position="423"/>
    </location>
</feature>
<evidence type="ECO:0000256" key="6">
    <source>
        <dbReference type="SAM" id="MobiDB-lite"/>
    </source>
</evidence>
<dbReference type="InterPro" id="IPR051136">
    <property type="entry name" value="Intracellular_Lectin-GPT"/>
</dbReference>